<accession>A0A376CNX8</accession>
<dbReference type="PANTHER" id="PTHR30231">
    <property type="entry name" value="DNA POLYMERASE III SUBUNIT EPSILON"/>
    <property type="match status" value="1"/>
</dbReference>
<dbReference type="Proteomes" id="UP000254467">
    <property type="component" value="Unassembled WGS sequence"/>
</dbReference>
<dbReference type="Gene3D" id="3.30.420.10">
    <property type="entry name" value="Ribonuclease H-like superfamily/Ribonuclease H"/>
    <property type="match status" value="1"/>
</dbReference>
<evidence type="ECO:0000259" key="2">
    <source>
        <dbReference type="SMART" id="SM00479"/>
    </source>
</evidence>
<dbReference type="InterPro" id="IPR036397">
    <property type="entry name" value="RNaseH_sf"/>
</dbReference>
<evidence type="ECO:0000256" key="1">
    <source>
        <dbReference type="SAM" id="MobiDB-lite"/>
    </source>
</evidence>
<gene>
    <name evidence="3" type="ORF">NCTC11862_01598</name>
</gene>
<sequence>MGLLSWLHKLFTGTEPTQSAPSAPSGWFMPTYDGVPICDWEPQIAAFKREGNYEAALILARGCMEAMTRAAYRSPENVMEFYVVQVLIIQRKMKDYAGEIATIEGWLAHGLPPTRQDHRLDIHKRLAKAREQLAKANGEDYSEHTKAWKEAMALQKQLKPSSGSVTGASRLSGGTSPTTSFSPQRRHTGWVAPRDVIHSPTFVAVDFETANKDKASACQIALVKVSAGVVVDKYATLLKPPPGCDHFEFTYLHGISANTVRRAPRWDEVAAQVAAFSAGVPMFAHNAPFDAGVWRSLDEHFGTATLPDDFFCTYRTAKQLVPGLPNYKLPTVTEALVPGFVLDHHDAGSDAEAAGLIVAALQKLT</sequence>
<keyword evidence="4" id="KW-1185">Reference proteome</keyword>
<name>A0A376CNX8_9CORY</name>
<dbReference type="STRING" id="35756.GCA_001044155_00710"/>
<feature type="domain" description="Exonuclease" evidence="2">
    <location>
        <begin position="201"/>
        <end position="365"/>
    </location>
</feature>
<feature type="compositionally biased region" description="Low complexity" evidence="1">
    <location>
        <begin position="172"/>
        <end position="183"/>
    </location>
</feature>
<dbReference type="SUPFAM" id="SSF53098">
    <property type="entry name" value="Ribonuclease H-like"/>
    <property type="match status" value="1"/>
</dbReference>
<proteinExistence type="predicted"/>
<evidence type="ECO:0000313" key="4">
    <source>
        <dbReference type="Proteomes" id="UP000254467"/>
    </source>
</evidence>
<dbReference type="GO" id="GO:0005829">
    <property type="term" value="C:cytosol"/>
    <property type="evidence" value="ECO:0007669"/>
    <property type="project" value="TreeGrafter"/>
</dbReference>
<dbReference type="EMBL" id="UFXQ01000001">
    <property type="protein sequence ID" value="STC69799.1"/>
    <property type="molecule type" value="Genomic_DNA"/>
</dbReference>
<feature type="region of interest" description="Disordered" evidence="1">
    <location>
        <begin position="158"/>
        <end position="186"/>
    </location>
</feature>
<reference evidence="3 4" key="1">
    <citation type="submission" date="2018-06" db="EMBL/GenBank/DDBJ databases">
        <authorList>
            <consortium name="Pathogen Informatics"/>
            <person name="Doyle S."/>
        </authorList>
    </citation>
    <scope>NUCLEOTIDE SEQUENCE [LARGE SCALE GENOMIC DNA]</scope>
    <source>
        <strain evidence="3 4">NCTC11862</strain>
    </source>
</reference>
<dbReference type="RefSeq" id="WP_018581902.1">
    <property type="nucleotide sequence ID" value="NZ_LDYD01000004.1"/>
</dbReference>
<dbReference type="PANTHER" id="PTHR30231:SF42">
    <property type="entry name" value="EXONUCLEASE"/>
    <property type="match status" value="1"/>
</dbReference>
<dbReference type="InterPro" id="IPR013520">
    <property type="entry name" value="Ribonucl_H"/>
</dbReference>
<organism evidence="3 4">
    <name type="scientific">Corynebacterium pilosum</name>
    <dbReference type="NCBI Taxonomy" id="35756"/>
    <lineage>
        <taxon>Bacteria</taxon>
        <taxon>Bacillati</taxon>
        <taxon>Actinomycetota</taxon>
        <taxon>Actinomycetes</taxon>
        <taxon>Mycobacteriales</taxon>
        <taxon>Corynebacteriaceae</taxon>
        <taxon>Corynebacterium</taxon>
    </lineage>
</organism>
<dbReference type="AlphaFoldDB" id="A0A376CNX8"/>
<dbReference type="CDD" id="cd06130">
    <property type="entry name" value="DNA_pol_III_epsilon_like"/>
    <property type="match status" value="1"/>
</dbReference>
<dbReference type="Pfam" id="PF00929">
    <property type="entry name" value="RNase_T"/>
    <property type="match status" value="1"/>
</dbReference>
<evidence type="ECO:0000313" key="3">
    <source>
        <dbReference type="EMBL" id="STC69799.1"/>
    </source>
</evidence>
<dbReference type="InterPro" id="IPR012337">
    <property type="entry name" value="RNaseH-like_sf"/>
</dbReference>
<protein>
    <submittedName>
        <fullName evidence="3">DNA polymerase III subunit epsilon</fullName>
    </submittedName>
</protein>
<feature type="compositionally biased region" description="Polar residues" evidence="1">
    <location>
        <begin position="158"/>
        <end position="169"/>
    </location>
</feature>
<dbReference type="GO" id="GO:0003676">
    <property type="term" value="F:nucleic acid binding"/>
    <property type="evidence" value="ECO:0007669"/>
    <property type="project" value="InterPro"/>
</dbReference>
<dbReference type="GO" id="GO:0008408">
    <property type="term" value="F:3'-5' exonuclease activity"/>
    <property type="evidence" value="ECO:0007669"/>
    <property type="project" value="TreeGrafter"/>
</dbReference>
<dbReference type="SMART" id="SM00479">
    <property type="entry name" value="EXOIII"/>
    <property type="match status" value="1"/>
</dbReference>